<protein>
    <recommendedName>
        <fullName evidence="4">3-hydroxyacyl-CoA dehydrogenase</fullName>
    </recommendedName>
</protein>
<feature type="region of interest" description="Disordered" evidence="1">
    <location>
        <begin position="1"/>
        <end position="25"/>
    </location>
</feature>
<evidence type="ECO:0000256" key="1">
    <source>
        <dbReference type="SAM" id="MobiDB-lite"/>
    </source>
</evidence>
<dbReference type="Proteomes" id="UP000272503">
    <property type="component" value="Unassembled WGS sequence"/>
</dbReference>
<dbReference type="RefSeq" id="WP_121648331.1">
    <property type="nucleotide sequence ID" value="NZ_RCUX01000005.1"/>
</dbReference>
<keyword evidence="3" id="KW-1185">Reference proteome</keyword>
<comment type="caution">
    <text evidence="2">The sequence shown here is derived from an EMBL/GenBank/DDBJ whole genome shotgun (WGS) entry which is preliminary data.</text>
</comment>
<sequence length="140" mass="14988">MSSVSPVPASRPERSSPSGPAAASPPLLSPSVPTIVLRVALAALEVVGGVRDVSQLAHWISTETYTHLELRAALARRSRAQRNQGPHHTAYSLGTPHLCYPTPDVVEAAVVAQTERSAIAVAIRLERGDSRWQVVHLHVI</sequence>
<proteinExistence type="predicted"/>
<name>A0A3L7A6T4_9MICO</name>
<evidence type="ECO:0008006" key="4">
    <source>
        <dbReference type="Google" id="ProtNLM"/>
    </source>
</evidence>
<dbReference type="EMBL" id="RCUX01000005">
    <property type="protein sequence ID" value="RLP76046.1"/>
    <property type="molecule type" value="Genomic_DNA"/>
</dbReference>
<accession>A0A3L7A6T4</accession>
<evidence type="ECO:0000313" key="3">
    <source>
        <dbReference type="Proteomes" id="UP000272503"/>
    </source>
</evidence>
<reference evidence="2 3" key="1">
    <citation type="submission" date="2018-10" db="EMBL/GenBank/DDBJ databases">
        <authorList>
            <person name="Li J."/>
        </authorList>
    </citation>
    <scope>NUCLEOTIDE SEQUENCE [LARGE SCALE GENOMIC DNA]</scope>
    <source>
        <strain evidence="2 3">IF 016277</strain>
    </source>
</reference>
<gene>
    <name evidence="2" type="ORF">D9V32_07770</name>
</gene>
<dbReference type="InterPro" id="IPR045596">
    <property type="entry name" value="DUF6459"/>
</dbReference>
<evidence type="ECO:0000313" key="2">
    <source>
        <dbReference type="EMBL" id="RLP76046.1"/>
    </source>
</evidence>
<dbReference type="Pfam" id="PF20060">
    <property type="entry name" value="DUF6459"/>
    <property type="match status" value="1"/>
</dbReference>
<organism evidence="2 3">
    <name type="scientific">Mycetocola tolaasinivorans</name>
    <dbReference type="NCBI Taxonomy" id="76635"/>
    <lineage>
        <taxon>Bacteria</taxon>
        <taxon>Bacillati</taxon>
        <taxon>Actinomycetota</taxon>
        <taxon>Actinomycetes</taxon>
        <taxon>Micrococcales</taxon>
        <taxon>Microbacteriaceae</taxon>
        <taxon>Mycetocola</taxon>
    </lineage>
</organism>
<dbReference type="AlphaFoldDB" id="A0A3L7A6T4"/>
<dbReference type="OrthoDB" id="3266345at2"/>